<dbReference type="Pfam" id="PF00512">
    <property type="entry name" value="HisKA"/>
    <property type="match status" value="1"/>
</dbReference>
<dbReference type="EMBL" id="WPIN01000004">
    <property type="protein sequence ID" value="MVM31151.1"/>
    <property type="molecule type" value="Genomic_DNA"/>
</dbReference>
<dbReference type="InterPro" id="IPR004358">
    <property type="entry name" value="Sig_transdc_His_kin-like_C"/>
</dbReference>
<evidence type="ECO:0000256" key="3">
    <source>
        <dbReference type="ARBA" id="ARBA00022553"/>
    </source>
</evidence>
<comment type="caution">
    <text evidence="6">The sequence shown here is derived from an EMBL/GenBank/DDBJ whole genome shotgun (WGS) entry which is preliminary data.</text>
</comment>
<gene>
    <name evidence="6" type="ORF">GO755_14005</name>
</gene>
<dbReference type="Pfam" id="PF02518">
    <property type="entry name" value="HATPase_c"/>
    <property type="match status" value="1"/>
</dbReference>
<organism evidence="6 7">
    <name type="scientific">Spirosoma arboris</name>
    <dbReference type="NCBI Taxonomy" id="2682092"/>
    <lineage>
        <taxon>Bacteria</taxon>
        <taxon>Pseudomonadati</taxon>
        <taxon>Bacteroidota</taxon>
        <taxon>Cytophagia</taxon>
        <taxon>Cytophagales</taxon>
        <taxon>Cytophagaceae</taxon>
        <taxon>Spirosoma</taxon>
    </lineage>
</organism>
<reference evidence="6 7" key="1">
    <citation type="submission" date="2019-12" db="EMBL/GenBank/DDBJ databases">
        <title>Spirosoma sp. HMF4905 genome sequencing and assembly.</title>
        <authorList>
            <person name="Kang H."/>
            <person name="Cha I."/>
            <person name="Kim H."/>
            <person name="Joh K."/>
        </authorList>
    </citation>
    <scope>NUCLEOTIDE SEQUENCE [LARGE SCALE GENOMIC DNA]</scope>
    <source>
        <strain evidence="6 7">HMF4905</strain>
    </source>
</reference>
<dbReference type="PRINTS" id="PR00344">
    <property type="entry name" value="BCTRLSENSOR"/>
</dbReference>
<dbReference type="GO" id="GO:0000155">
    <property type="term" value="F:phosphorelay sensor kinase activity"/>
    <property type="evidence" value="ECO:0007669"/>
    <property type="project" value="InterPro"/>
</dbReference>
<evidence type="ECO:0000313" key="7">
    <source>
        <dbReference type="Proteomes" id="UP000436006"/>
    </source>
</evidence>
<dbReference type="SUPFAM" id="SSF47384">
    <property type="entry name" value="Homodimeric domain of signal transducing histidine kinase"/>
    <property type="match status" value="1"/>
</dbReference>
<dbReference type="InterPro" id="IPR003661">
    <property type="entry name" value="HisK_dim/P_dom"/>
</dbReference>
<dbReference type="Gene3D" id="3.30.565.10">
    <property type="entry name" value="Histidine kinase-like ATPase, C-terminal domain"/>
    <property type="match status" value="1"/>
</dbReference>
<dbReference type="EC" id="2.7.13.3" evidence="2"/>
<evidence type="ECO:0000313" key="6">
    <source>
        <dbReference type="EMBL" id="MVM31151.1"/>
    </source>
</evidence>
<dbReference type="PROSITE" id="PS50109">
    <property type="entry name" value="HIS_KIN"/>
    <property type="match status" value="1"/>
</dbReference>
<dbReference type="CDD" id="cd00082">
    <property type="entry name" value="HisKA"/>
    <property type="match status" value="1"/>
</dbReference>
<keyword evidence="7" id="KW-1185">Reference proteome</keyword>
<evidence type="ECO:0000256" key="2">
    <source>
        <dbReference type="ARBA" id="ARBA00012438"/>
    </source>
</evidence>
<evidence type="ECO:0000256" key="4">
    <source>
        <dbReference type="SAM" id="Phobius"/>
    </source>
</evidence>
<comment type="catalytic activity">
    <reaction evidence="1">
        <text>ATP + protein L-histidine = ADP + protein N-phospho-L-histidine.</text>
        <dbReference type="EC" id="2.7.13.3"/>
    </reaction>
</comment>
<keyword evidence="4" id="KW-0472">Membrane</keyword>
<feature type="transmembrane region" description="Helical" evidence="4">
    <location>
        <begin position="20"/>
        <end position="41"/>
    </location>
</feature>
<name>A0A7K1SBK2_9BACT</name>
<dbReference type="PANTHER" id="PTHR43065:SF42">
    <property type="entry name" value="TWO-COMPONENT SENSOR PPRA"/>
    <property type="match status" value="1"/>
</dbReference>
<evidence type="ECO:0000256" key="1">
    <source>
        <dbReference type="ARBA" id="ARBA00000085"/>
    </source>
</evidence>
<feature type="domain" description="Histidine kinase" evidence="5">
    <location>
        <begin position="108"/>
        <end position="350"/>
    </location>
</feature>
<keyword evidence="3" id="KW-0597">Phosphoprotein</keyword>
<keyword evidence="4" id="KW-0812">Transmembrane</keyword>
<dbReference type="SUPFAM" id="SSF55874">
    <property type="entry name" value="ATPase domain of HSP90 chaperone/DNA topoisomerase II/histidine kinase"/>
    <property type="match status" value="1"/>
</dbReference>
<dbReference type="InterPro" id="IPR036097">
    <property type="entry name" value="HisK_dim/P_sf"/>
</dbReference>
<sequence length="354" mass="39816">MSGIITIVMDSYFSIEYTTYYLLTFITYISFPVSLLIYASLSLRQNFVTIQEKAHQVTKLSAEKEKILKDQNQLLEQQVEARTAELKASQVQLIQKEKLASLGELTAGIAHEIQNPLNFVNNFSEVSAELVSEIQDEEAKSDRDVELIQDLLTHLNSNLQKIHHHGGRASSIVKSMLEHSRTESGEKRPTDLAALADEYLKIAFHGMRAKDKSFNCELITDFDPGLEQVVVAPQEIGRVLLNLYNNAFYAVSERARQGKDSDYKPRVEVRTIRDSNFLQIQVRDNGIGIPESVKSKIFQPFFTTKPTGEGTGLGLSLSYDIVTKGHEGTLRVDSQAGEGTMFVIELPQRQKNNF</sequence>
<dbReference type="InterPro" id="IPR003594">
    <property type="entry name" value="HATPase_dom"/>
</dbReference>
<protein>
    <recommendedName>
        <fullName evidence="2">histidine kinase</fullName>
        <ecNumber evidence="2">2.7.13.3</ecNumber>
    </recommendedName>
</protein>
<proteinExistence type="predicted"/>
<evidence type="ECO:0000259" key="5">
    <source>
        <dbReference type="PROSITE" id="PS50109"/>
    </source>
</evidence>
<dbReference type="AlphaFoldDB" id="A0A7K1SBK2"/>
<keyword evidence="4" id="KW-1133">Transmembrane helix</keyword>
<dbReference type="PANTHER" id="PTHR43065">
    <property type="entry name" value="SENSOR HISTIDINE KINASE"/>
    <property type="match status" value="1"/>
</dbReference>
<dbReference type="SMART" id="SM00387">
    <property type="entry name" value="HATPase_c"/>
    <property type="match status" value="1"/>
</dbReference>
<accession>A0A7K1SBK2</accession>
<dbReference type="InterPro" id="IPR005467">
    <property type="entry name" value="His_kinase_dom"/>
</dbReference>
<dbReference type="InterPro" id="IPR036890">
    <property type="entry name" value="HATPase_C_sf"/>
</dbReference>
<dbReference type="Proteomes" id="UP000436006">
    <property type="component" value="Unassembled WGS sequence"/>
</dbReference>
<dbReference type="SMART" id="SM00388">
    <property type="entry name" value="HisKA"/>
    <property type="match status" value="1"/>
</dbReference>
<dbReference type="Gene3D" id="1.10.287.130">
    <property type="match status" value="1"/>
</dbReference>